<gene>
    <name evidence="1" type="ORF">GCM10009118_00800</name>
</gene>
<dbReference type="Proteomes" id="UP001501126">
    <property type="component" value="Unassembled WGS sequence"/>
</dbReference>
<protein>
    <recommendedName>
        <fullName evidence="3">Outer membrane protein beta-barrel domain-containing protein</fullName>
    </recommendedName>
</protein>
<reference evidence="2" key="1">
    <citation type="journal article" date="2019" name="Int. J. Syst. Evol. Microbiol.">
        <title>The Global Catalogue of Microorganisms (GCM) 10K type strain sequencing project: providing services to taxonomists for standard genome sequencing and annotation.</title>
        <authorList>
            <consortium name="The Broad Institute Genomics Platform"/>
            <consortium name="The Broad Institute Genome Sequencing Center for Infectious Disease"/>
            <person name="Wu L."/>
            <person name="Ma J."/>
        </authorList>
    </citation>
    <scope>NUCLEOTIDE SEQUENCE [LARGE SCALE GENOMIC DNA]</scope>
    <source>
        <strain evidence="2">JCM 16083</strain>
    </source>
</reference>
<name>A0ABP3XYM9_9FLAO</name>
<dbReference type="EMBL" id="BAAAFH010000002">
    <property type="protein sequence ID" value="GAA0873672.1"/>
    <property type="molecule type" value="Genomic_DNA"/>
</dbReference>
<evidence type="ECO:0000313" key="2">
    <source>
        <dbReference type="Proteomes" id="UP001501126"/>
    </source>
</evidence>
<sequence>MKIRLLFIILLATSYTFGQRNLKDEAIGTPMVGIHYTAVFPTMDLAKRYGYTNQIGLTAGYKTKKNWVYGVEGNFNFGNSIRVEGLFDHLVDDKGFITEVGGGQAVVELFQRGFNVNAHAGKIFPWFGPNPNSGLYVSLGAGYTLSKIRIETTYDVVPMIETENKRGYDRQAVGLSLHQFVGYSHLSTRGIIHFYVGFYANQGFTKYSRSYFYDTGAPSYQGILYDFQLGIRGGWYIPIYKRKAKSVYFN</sequence>
<accession>A0ABP3XYM9</accession>
<evidence type="ECO:0008006" key="3">
    <source>
        <dbReference type="Google" id="ProtNLM"/>
    </source>
</evidence>
<proteinExistence type="predicted"/>
<dbReference type="RefSeq" id="WP_343783931.1">
    <property type="nucleotide sequence ID" value="NZ_BAAAFH010000002.1"/>
</dbReference>
<evidence type="ECO:0000313" key="1">
    <source>
        <dbReference type="EMBL" id="GAA0873672.1"/>
    </source>
</evidence>
<keyword evidence="2" id="KW-1185">Reference proteome</keyword>
<organism evidence="1 2">
    <name type="scientific">Wandonia haliotis</name>
    <dbReference type="NCBI Taxonomy" id="574963"/>
    <lineage>
        <taxon>Bacteria</taxon>
        <taxon>Pseudomonadati</taxon>
        <taxon>Bacteroidota</taxon>
        <taxon>Flavobacteriia</taxon>
        <taxon>Flavobacteriales</taxon>
        <taxon>Crocinitomicaceae</taxon>
        <taxon>Wandonia</taxon>
    </lineage>
</organism>
<comment type="caution">
    <text evidence="1">The sequence shown here is derived from an EMBL/GenBank/DDBJ whole genome shotgun (WGS) entry which is preliminary data.</text>
</comment>